<keyword evidence="8 15" id="KW-0067">ATP-binding</keyword>
<evidence type="ECO:0000256" key="5">
    <source>
        <dbReference type="ARBA" id="ARBA00022679"/>
    </source>
</evidence>
<dbReference type="InterPro" id="IPR011009">
    <property type="entry name" value="Kinase-like_dom_sf"/>
</dbReference>
<dbReference type="GO" id="GO:0004713">
    <property type="term" value="F:protein tyrosine kinase activity"/>
    <property type="evidence" value="ECO:0007669"/>
    <property type="project" value="UniProtKB-KW"/>
</dbReference>
<evidence type="ECO:0000256" key="2">
    <source>
        <dbReference type="ARBA" id="ARBA00013203"/>
    </source>
</evidence>
<dbReference type="InterPro" id="IPR017441">
    <property type="entry name" value="Protein_kinase_ATP_BS"/>
</dbReference>
<dbReference type="GO" id="GO:0004674">
    <property type="term" value="F:protein serine/threonine kinase activity"/>
    <property type="evidence" value="ECO:0007669"/>
    <property type="project" value="UniProtKB-KW"/>
</dbReference>
<evidence type="ECO:0000256" key="14">
    <source>
        <dbReference type="ARBA" id="ARBA00051680"/>
    </source>
</evidence>
<keyword evidence="4" id="KW-0597">Phosphoprotein</keyword>
<dbReference type="SUPFAM" id="SSF56112">
    <property type="entry name" value="Protein kinase-like (PK-like)"/>
    <property type="match status" value="1"/>
</dbReference>
<organism evidence="18 19">
    <name type="scientific">Ridgeia piscesae</name>
    <name type="common">Tubeworm</name>
    <dbReference type="NCBI Taxonomy" id="27915"/>
    <lineage>
        <taxon>Eukaryota</taxon>
        <taxon>Metazoa</taxon>
        <taxon>Spiralia</taxon>
        <taxon>Lophotrochozoa</taxon>
        <taxon>Annelida</taxon>
        <taxon>Polychaeta</taxon>
        <taxon>Sedentaria</taxon>
        <taxon>Canalipalpata</taxon>
        <taxon>Sabellida</taxon>
        <taxon>Siboglinidae</taxon>
        <taxon>Ridgeia</taxon>
    </lineage>
</organism>
<dbReference type="PANTHER" id="PTHR45646:SF11">
    <property type="entry name" value="SERINE_THREONINE-PROTEIN KINASE DOA"/>
    <property type="match status" value="1"/>
</dbReference>
<dbReference type="PROSITE" id="PS50011">
    <property type="entry name" value="PROTEIN_KINASE_DOM"/>
    <property type="match status" value="1"/>
</dbReference>
<comment type="subcellular location">
    <subcellularLocation>
        <location evidence="1">Nucleus</location>
    </subcellularLocation>
</comment>
<name>A0AAD9PDB1_RIDPI</name>
<evidence type="ECO:0000256" key="15">
    <source>
        <dbReference type="PROSITE-ProRule" id="PRU10141"/>
    </source>
</evidence>
<evidence type="ECO:0000259" key="17">
    <source>
        <dbReference type="PROSITE" id="PS50011"/>
    </source>
</evidence>
<evidence type="ECO:0000256" key="7">
    <source>
        <dbReference type="ARBA" id="ARBA00022777"/>
    </source>
</evidence>
<accession>A0AAD9PDB1</accession>
<dbReference type="InterPro" id="IPR008271">
    <property type="entry name" value="Ser/Thr_kinase_AS"/>
</dbReference>
<gene>
    <name evidence="18" type="ORF">NP493_28g10000</name>
</gene>
<dbReference type="InterPro" id="IPR000719">
    <property type="entry name" value="Prot_kinase_dom"/>
</dbReference>
<dbReference type="GO" id="GO:0043484">
    <property type="term" value="P:regulation of RNA splicing"/>
    <property type="evidence" value="ECO:0007669"/>
    <property type="project" value="TreeGrafter"/>
</dbReference>
<evidence type="ECO:0000313" key="19">
    <source>
        <dbReference type="Proteomes" id="UP001209878"/>
    </source>
</evidence>
<evidence type="ECO:0000256" key="9">
    <source>
        <dbReference type="ARBA" id="ARBA00023137"/>
    </source>
</evidence>
<dbReference type="Gene3D" id="3.30.200.20">
    <property type="entry name" value="Phosphorylase Kinase, domain 1"/>
    <property type="match status" value="1"/>
</dbReference>
<comment type="caution">
    <text evidence="18">The sequence shown here is derived from an EMBL/GenBank/DDBJ whole genome shotgun (WGS) entry which is preliminary data.</text>
</comment>
<evidence type="ECO:0000256" key="13">
    <source>
        <dbReference type="ARBA" id="ARBA00049308"/>
    </source>
</evidence>
<sequence length="688" mass="77356">MNTIDRNVKGNRMTTATVMIKEAIITVIYHCVVMATATTTAPSERSTGENIATNITTIPTTAANDVRPDMTHIENGDITIDTLGGGTITIPVTANVGIALRLVVAHLGENDVGAASGHKVALEGVMTTASNDTLLCAIEAVQTSSVVVTVAGALPLDPHRRCCNMIIEGGEGKEKCEWTVLPSRMPGTESDAATVVMASEDVIKPTGLLRRKNGAPLVPEIPPPSFNSLKSYFSDHKAKPEVKPKEKPPKEMSPKELPPKKMSPNDLFSMEMLPKPKEMPPKELPPKEMPPKVLPPREMPPPVQPVVSSYKSKNRHRTSEAPSVEDDSDGHLIYRAGDVLQARYEIVATLGEGTFGRVVECKDLHSNDGHVVALKIIKNVEKYREAAKLEINVLEKINEKDPKCENLCVRMLDWFDYHGHMCMAFNKLGLSVFDFLKDNVYQPYPIDQVRHIAYQLCWAVKFLHDNHLTHTDLKPENILFVSSDSDITYNVKKKRDIRQVKCTDVRLIDFGSATFDHEHHSTIVSTRHYRAPEVILELGWSQPCDVWSIGCIVFELYTGYTLFQTHDNREHLAMMQRILGNIPYRMAKKSSEYFWHGRLEWDHHTVAGRYVRENCKPLHRYMLGDSDDHRNLFDLIEKMLEYEPSMRCTLDEALKHPFFDRLSPEQKGIVKAPASSDDERARSHSLSR</sequence>
<dbReference type="Proteomes" id="UP001209878">
    <property type="component" value="Unassembled WGS sequence"/>
</dbReference>
<protein>
    <recommendedName>
        <fullName evidence="2">dual-specificity kinase</fullName>
        <ecNumber evidence="2">2.7.12.1</ecNumber>
    </recommendedName>
</protein>
<evidence type="ECO:0000256" key="4">
    <source>
        <dbReference type="ARBA" id="ARBA00022553"/>
    </source>
</evidence>
<dbReference type="Pfam" id="PF00069">
    <property type="entry name" value="Pkinase"/>
    <property type="match status" value="1"/>
</dbReference>
<feature type="region of interest" description="Disordered" evidence="16">
    <location>
        <begin position="666"/>
        <end position="688"/>
    </location>
</feature>
<keyword evidence="10" id="KW-0539">Nucleus</keyword>
<dbReference type="SMART" id="SM00220">
    <property type="entry name" value="S_TKc"/>
    <property type="match status" value="1"/>
</dbReference>
<evidence type="ECO:0000256" key="6">
    <source>
        <dbReference type="ARBA" id="ARBA00022741"/>
    </source>
</evidence>
<dbReference type="PANTHER" id="PTHR45646">
    <property type="entry name" value="SERINE/THREONINE-PROTEIN KINASE DOA-RELATED"/>
    <property type="match status" value="1"/>
</dbReference>
<dbReference type="CDD" id="cd14134">
    <property type="entry name" value="PKc_CLK"/>
    <property type="match status" value="1"/>
</dbReference>
<keyword evidence="9" id="KW-0829">Tyrosine-protein kinase</keyword>
<dbReference type="InterPro" id="IPR051175">
    <property type="entry name" value="CLK_kinases"/>
</dbReference>
<evidence type="ECO:0000256" key="12">
    <source>
        <dbReference type="ARBA" id="ARBA00049003"/>
    </source>
</evidence>
<evidence type="ECO:0000256" key="16">
    <source>
        <dbReference type="SAM" id="MobiDB-lite"/>
    </source>
</evidence>
<dbReference type="FunFam" id="1.10.510.10:FF:000145">
    <property type="entry name" value="Dual specificity protein kinase CLK2"/>
    <property type="match status" value="1"/>
</dbReference>
<evidence type="ECO:0000256" key="11">
    <source>
        <dbReference type="ARBA" id="ARBA00037966"/>
    </source>
</evidence>
<dbReference type="PROSITE" id="PS00108">
    <property type="entry name" value="PROTEIN_KINASE_ST"/>
    <property type="match status" value="1"/>
</dbReference>
<feature type="compositionally biased region" description="Pro residues" evidence="16">
    <location>
        <begin position="292"/>
        <end position="304"/>
    </location>
</feature>
<evidence type="ECO:0000313" key="18">
    <source>
        <dbReference type="EMBL" id="KAK2192553.1"/>
    </source>
</evidence>
<feature type="region of interest" description="Disordered" evidence="16">
    <location>
        <begin position="236"/>
        <end position="329"/>
    </location>
</feature>
<dbReference type="GO" id="GO:0005524">
    <property type="term" value="F:ATP binding"/>
    <property type="evidence" value="ECO:0007669"/>
    <property type="project" value="UniProtKB-UniRule"/>
</dbReference>
<dbReference type="EC" id="2.7.12.1" evidence="2"/>
<keyword evidence="7" id="KW-0418">Kinase</keyword>
<dbReference type="Gene3D" id="1.10.510.10">
    <property type="entry name" value="Transferase(Phosphotransferase) domain 1"/>
    <property type="match status" value="1"/>
</dbReference>
<evidence type="ECO:0000256" key="10">
    <source>
        <dbReference type="ARBA" id="ARBA00023242"/>
    </source>
</evidence>
<dbReference type="FunFam" id="3.30.200.20:FF:000061">
    <property type="entry name" value="Dual specificity protein kinase CLK2"/>
    <property type="match status" value="1"/>
</dbReference>
<dbReference type="GO" id="GO:0005634">
    <property type="term" value="C:nucleus"/>
    <property type="evidence" value="ECO:0007669"/>
    <property type="project" value="UniProtKB-SubCell"/>
</dbReference>
<dbReference type="AlphaFoldDB" id="A0AAD9PDB1"/>
<feature type="domain" description="Protein kinase" evidence="17">
    <location>
        <begin position="344"/>
        <end position="659"/>
    </location>
</feature>
<comment type="catalytic activity">
    <reaction evidence="13">
        <text>L-threonyl-[protein] + ATP = O-phospho-L-threonyl-[protein] + ADP + H(+)</text>
        <dbReference type="Rhea" id="RHEA:46608"/>
        <dbReference type="Rhea" id="RHEA-COMP:11060"/>
        <dbReference type="Rhea" id="RHEA-COMP:11605"/>
        <dbReference type="ChEBI" id="CHEBI:15378"/>
        <dbReference type="ChEBI" id="CHEBI:30013"/>
        <dbReference type="ChEBI" id="CHEBI:30616"/>
        <dbReference type="ChEBI" id="CHEBI:61977"/>
        <dbReference type="ChEBI" id="CHEBI:456216"/>
        <dbReference type="EC" id="2.7.12.1"/>
    </reaction>
</comment>
<feature type="compositionally biased region" description="Basic and acidic residues" evidence="16">
    <location>
        <begin position="236"/>
        <end position="259"/>
    </location>
</feature>
<evidence type="ECO:0000256" key="3">
    <source>
        <dbReference type="ARBA" id="ARBA00022527"/>
    </source>
</evidence>
<keyword evidence="5" id="KW-0808">Transferase</keyword>
<proteinExistence type="inferred from homology"/>
<feature type="binding site" evidence="15">
    <location>
        <position position="375"/>
    </location>
    <ligand>
        <name>ATP</name>
        <dbReference type="ChEBI" id="CHEBI:30616"/>
    </ligand>
</feature>
<dbReference type="EMBL" id="JAODUO010000028">
    <property type="protein sequence ID" value="KAK2192553.1"/>
    <property type="molecule type" value="Genomic_DNA"/>
</dbReference>
<evidence type="ECO:0000256" key="8">
    <source>
        <dbReference type="ARBA" id="ARBA00022840"/>
    </source>
</evidence>
<feature type="compositionally biased region" description="Basic and acidic residues" evidence="16">
    <location>
        <begin position="274"/>
        <end position="290"/>
    </location>
</feature>
<dbReference type="PROSITE" id="PS00107">
    <property type="entry name" value="PROTEIN_KINASE_ATP"/>
    <property type="match status" value="1"/>
</dbReference>
<dbReference type="GO" id="GO:0004712">
    <property type="term" value="F:protein serine/threonine/tyrosine kinase activity"/>
    <property type="evidence" value="ECO:0007669"/>
    <property type="project" value="UniProtKB-EC"/>
</dbReference>
<keyword evidence="6 15" id="KW-0547">Nucleotide-binding</keyword>
<comment type="catalytic activity">
    <reaction evidence="12">
        <text>L-seryl-[protein] + ATP = O-phospho-L-seryl-[protein] + ADP + H(+)</text>
        <dbReference type="Rhea" id="RHEA:17989"/>
        <dbReference type="Rhea" id="RHEA-COMP:9863"/>
        <dbReference type="Rhea" id="RHEA-COMP:11604"/>
        <dbReference type="ChEBI" id="CHEBI:15378"/>
        <dbReference type="ChEBI" id="CHEBI:29999"/>
        <dbReference type="ChEBI" id="CHEBI:30616"/>
        <dbReference type="ChEBI" id="CHEBI:83421"/>
        <dbReference type="ChEBI" id="CHEBI:456216"/>
        <dbReference type="EC" id="2.7.12.1"/>
    </reaction>
</comment>
<keyword evidence="3" id="KW-0723">Serine/threonine-protein kinase</keyword>
<evidence type="ECO:0000256" key="1">
    <source>
        <dbReference type="ARBA" id="ARBA00004123"/>
    </source>
</evidence>
<comment type="similarity">
    <text evidence="11">Belongs to the protein kinase superfamily. CMGC Ser/Thr protein kinase family. Lammer subfamily.</text>
</comment>
<keyword evidence="19" id="KW-1185">Reference proteome</keyword>
<reference evidence="18" key="1">
    <citation type="journal article" date="2023" name="Mol. Biol. Evol.">
        <title>Third-Generation Sequencing Reveals the Adaptive Role of the Epigenome in Three Deep-Sea Polychaetes.</title>
        <authorList>
            <person name="Perez M."/>
            <person name="Aroh O."/>
            <person name="Sun Y."/>
            <person name="Lan Y."/>
            <person name="Juniper S.K."/>
            <person name="Young C.R."/>
            <person name="Angers B."/>
            <person name="Qian P.Y."/>
        </authorList>
    </citation>
    <scope>NUCLEOTIDE SEQUENCE</scope>
    <source>
        <strain evidence="18">R07B-5</strain>
    </source>
</reference>
<comment type="catalytic activity">
    <reaction evidence="14">
        <text>L-tyrosyl-[protein] + ATP = O-phospho-L-tyrosyl-[protein] + ADP + H(+)</text>
        <dbReference type="Rhea" id="RHEA:10596"/>
        <dbReference type="Rhea" id="RHEA-COMP:10136"/>
        <dbReference type="Rhea" id="RHEA-COMP:20101"/>
        <dbReference type="ChEBI" id="CHEBI:15378"/>
        <dbReference type="ChEBI" id="CHEBI:30616"/>
        <dbReference type="ChEBI" id="CHEBI:46858"/>
        <dbReference type="ChEBI" id="CHEBI:61978"/>
        <dbReference type="ChEBI" id="CHEBI:456216"/>
        <dbReference type="EC" id="2.7.12.1"/>
    </reaction>
</comment>